<dbReference type="InterPro" id="IPR011009">
    <property type="entry name" value="Kinase-like_dom_sf"/>
</dbReference>
<dbReference type="GO" id="GO:0102193">
    <property type="term" value="F:protein-ribulosamine 3-kinase activity"/>
    <property type="evidence" value="ECO:0007669"/>
    <property type="project" value="UniProtKB-EC"/>
</dbReference>
<dbReference type="SUPFAM" id="SSF56112">
    <property type="entry name" value="Protein kinase-like (PK-like)"/>
    <property type="match status" value="1"/>
</dbReference>
<gene>
    <name evidence="4" type="ORF">DEBURN_LOCUS8208</name>
</gene>
<comment type="catalytic activity">
    <reaction evidence="2">
        <text>N(6)-D-ribulosyl-L-lysyl-[protein] + ATP = N(6)-(3-O-phospho-D-ribulosyl)-L-lysyl-[protein] + ADP + H(+)</text>
        <dbReference type="Rhea" id="RHEA:48432"/>
        <dbReference type="Rhea" id="RHEA-COMP:12103"/>
        <dbReference type="Rhea" id="RHEA-COMP:12104"/>
        <dbReference type="ChEBI" id="CHEBI:15378"/>
        <dbReference type="ChEBI" id="CHEBI:30616"/>
        <dbReference type="ChEBI" id="CHEBI:90418"/>
        <dbReference type="ChEBI" id="CHEBI:90420"/>
        <dbReference type="ChEBI" id="CHEBI:456216"/>
        <dbReference type="EC" id="2.7.1.172"/>
    </reaction>
    <physiologicalReaction direction="left-to-right" evidence="2">
        <dbReference type="Rhea" id="RHEA:48433"/>
    </physiologicalReaction>
</comment>
<accession>A0A9N9FZ95</accession>
<organism evidence="4 5">
    <name type="scientific">Diversispora eburnea</name>
    <dbReference type="NCBI Taxonomy" id="1213867"/>
    <lineage>
        <taxon>Eukaryota</taxon>
        <taxon>Fungi</taxon>
        <taxon>Fungi incertae sedis</taxon>
        <taxon>Mucoromycota</taxon>
        <taxon>Glomeromycotina</taxon>
        <taxon>Glomeromycetes</taxon>
        <taxon>Diversisporales</taxon>
        <taxon>Diversisporaceae</taxon>
        <taxon>Diversispora</taxon>
    </lineage>
</organism>
<dbReference type="PANTHER" id="PTHR12149">
    <property type="entry name" value="FRUCTOSAMINE 3 KINASE-RELATED PROTEIN"/>
    <property type="match status" value="1"/>
</dbReference>
<comment type="caution">
    <text evidence="4">The sequence shown here is derived from an EMBL/GenBank/DDBJ whole genome shotgun (WGS) entry which is preliminary data.</text>
</comment>
<comment type="similarity">
    <text evidence="3">Belongs to the fructosamine kinase family.</text>
</comment>
<keyword evidence="5" id="KW-1185">Reference proteome</keyword>
<dbReference type="Gene3D" id="3.90.1200.10">
    <property type="match status" value="1"/>
</dbReference>
<evidence type="ECO:0000256" key="3">
    <source>
        <dbReference type="PIRNR" id="PIRNR006221"/>
    </source>
</evidence>
<dbReference type="Pfam" id="PF03881">
    <property type="entry name" value="Fructosamin_kin"/>
    <property type="match status" value="1"/>
</dbReference>
<reference evidence="4" key="1">
    <citation type="submission" date="2021-06" db="EMBL/GenBank/DDBJ databases">
        <authorList>
            <person name="Kallberg Y."/>
            <person name="Tangrot J."/>
            <person name="Rosling A."/>
        </authorList>
    </citation>
    <scope>NUCLEOTIDE SEQUENCE</scope>
    <source>
        <strain evidence="4">AZ414A</strain>
    </source>
</reference>
<dbReference type="OrthoDB" id="5772781at2759"/>
<evidence type="ECO:0000256" key="2">
    <source>
        <dbReference type="ARBA" id="ARBA00048655"/>
    </source>
</evidence>
<dbReference type="EMBL" id="CAJVPK010001146">
    <property type="protein sequence ID" value="CAG8573562.1"/>
    <property type="molecule type" value="Genomic_DNA"/>
</dbReference>
<dbReference type="EC" id="2.7.1.172" evidence="1"/>
<dbReference type="PANTHER" id="PTHR12149:SF8">
    <property type="entry name" value="PROTEIN-RIBULOSAMINE 3-KINASE"/>
    <property type="match status" value="1"/>
</dbReference>
<dbReference type="PIRSF" id="PIRSF006221">
    <property type="entry name" value="Ketosamine-3-kinase"/>
    <property type="match status" value="1"/>
</dbReference>
<protein>
    <recommendedName>
        <fullName evidence="1">protein-ribulosamine 3-kinase</fullName>
        <ecNumber evidence="1">2.7.1.172</ecNumber>
    </recommendedName>
</protein>
<dbReference type="Proteomes" id="UP000789706">
    <property type="component" value="Unassembled WGS sequence"/>
</dbReference>
<evidence type="ECO:0000256" key="1">
    <source>
        <dbReference type="ARBA" id="ARBA00011961"/>
    </source>
</evidence>
<evidence type="ECO:0000313" key="4">
    <source>
        <dbReference type="EMBL" id="CAG8573562.1"/>
    </source>
</evidence>
<name>A0A9N9FZ95_9GLOM</name>
<keyword evidence="3" id="KW-0808">Transferase</keyword>
<dbReference type="InterPro" id="IPR016477">
    <property type="entry name" value="Fructo-/Ketosamine-3-kinase"/>
</dbReference>
<proteinExistence type="inferred from homology"/>
<evidence type="ECO:0000313" key="5">
    <source>
        <dbReference type="Proteomes" id="UP000789706"/>
    </source>
</evidence>
<dbReference type="GO" id="GO:0016301">
    <property type="term" value="F:kinase activity"/>
    <property type="evidence" value="ECO:0007669"/>
    <property type="project" value="UniProtKB-UniRule"/>
</dbReference>
<keyword evidence="3" id="KW-0418">Kinase</keyword>
<dbReference type="AlphaFoldDB" id="A0A9N9FZ95"/>
<sequence>MSQVTSVILDALRANGICTKIISSSSSLNNTFKLRTDSGDIFVKTNNDKNSQVMFEGEKESLEAISEAVPGFAPKPLCVGTLPNGGAFLVTTFLQISGSSMQELFARKLAQLHSTYSPNGKFGFSVVTMCGTTEQDNTWENDWETFFSERRLKSMIDKCLKKYPSDFRLRELGEIVINKVIHHLLKDIEVKPVLIHGDLWSGNWGVDTIKKEPVVYDPCSYYGHNEMELSILTMFGSPGPKYHKHYPRQEPGFEDRQGLNSFEWCSYRTSSISIMERLCKLVKE</sequence>